<dbReference type="UniPathway" id="UPA00059">
    <property type="reaction ID" value="UER00104"/>
</dbReference>
<keyword evidence="7 10" id="KW-0464">Manganese</keyword>
<dbReference type="EC" id="5.3.3.2" evidence="3 10"/>
<dbReference type="PANTHER" id="PTHR10885">
    <property type="entry name" value="ISOPENTENYL-DIPHOSPHATE DELTA-ISOMERASE"/>
    <property type="match status" value="1"/>
</dbReference>
<dbReference type="CDD" id="cd02885">
    <property type="entry name" value="NUDIX_IPP_Isomerase"/>
    <property type="match status" value="1"/>
</dbReference>
<gene>
    <name evidence="10 12" type="primary">idi</name>
    <name evidence="12" type="ORF">JDP02_02190</name>
</gene>
<evidence type="ECO:0000313" key="13">
    <source>
        <dbReference type="Proteomes" id="UP000603369"/>
    </source>
</evidence>
<evidence type="ECO:0000256" key="7">
    <source>
        <dbReference type="ARBA" id="ARBA00023211"/>
    </source>
</evidence>
<dbReference type="EMBL" id="JAEHFL010000002">
    <property type="protein sequence ID" value="MBK3427322.1"/>
    <property type="molecule type" value="Genomic_DNA"/>
</dbReference>
<reference evidence="12 13" key="1">
    <citation type="submission" date="2020-12" db="EMBL/GenBank/DDBJ databases">
        <title>Draft genome sequence of the commensal strain Corynebacterium tuberculostearicum MFP09/CIP 102622 isolated from human skin.</title>
        <authorList>
            <person name="Boukerb A.M."/>
            <person name="Janvier X."/>
            <person name="Feuilloley M.G.J."/>
            <person name="Groboillot A."/>
        </authorList>
    </citation>
    <scope>NUCLEOTIDE SEQUENCE [LARGE SCALE GENOMIC DNA]</scope>
    <source>
        <strain evidence="12 13">CIP 102622</strain>
    </source>
</reference>
<dbReference type="GeneID" id="78320592"/>
<comment type="cofactor">
    <cofactor evidence="10">
        <name>Mn(2+)</name>
        <dbReference type="ChEBI" id="CHEBI:29035"/>
    </cofactor>
    <text evidence="10">Binds 1 Mn(2+) ion per subunit.</text>
</comment>
<comment type="cofactor">
    <cofactor evidence="10">
        <name>Mg(2+)</name>
        <dbReference type="ChEBI" id="CHEBI:18420"/>
    </cofactor>
    <text evidence="10">Binds 1 Mg(2+) ion per subunit. The magnesium ion binds only when substrate is bound.</text>
</comment>
<feature type="binding site" evidence="10">
    <location>
        <position position="31"/>
    </location>
    <ligand>
        <name>Mn(2+)</name>
        <dbReference type="ChEBI" id="CHEBI:29035"/>
    </ligand>
</feature>
<keyword evidence="9 10" id="KW-0413">Isomerase</keyword>
<dbReference type="SUPFAM" id="SSF55811">
    <property type="entry name" value="Nudix"/>
    <property type="match status" value="1"/>
</dbReference>
<evidence type="ECO:0000256" key="8">
    <source>
        <dbReference type="ARBA" id="ARBA00023229"/>
    </source>
</evidence>
<feature type="binding site" evidence="10">
    <location>
        <position position="115"/>
    </location>
    <ligand>
        <name>Mn(2+)</name>
        <dbReference type="ChEBI" id="CHEBI:29035"/>
    </ligand>
</feature>
<feature type="binding site" evidence="10">
    <location>
        <position position="117"/>
    </location>
    <ligand>
        <name>Mn(2+)</name>
        <dbReference type="ChEBI" id="CHEBI:29035"/>
    </ligand>
</feature>
<accession>A0A7Y9ZYD5</accession>
<keyword evidence="13" id="KW-1185">Reference proteome</keyword>
<dbReference type="InterPro" id="IPR015797">
    <property type="entry name" value="NUDIX_hydrolase-like_dom_sf"/>
</dbReference>
<dbReference type="AlphaFoldDB" id="A0A7Y9ZYD5"/>
<dbReference type="PROSITE" id="PS51462">
    <property type="entry name" value="NUDIX"/>
    <property type="match status" value="1"/>
</dbReference>
<evidence type="ECO:0000256" key="10">
    <source>
        <dbReference type="HAMAP-Rule" id="MF_00202"/>
    </source>
</evidence>
<keyword evidence="6 10" id="KW-0460">Magnesium</keyword>
<dbReference type="InterPro" id="IPR000086">
    <property type="entry name" value="NUDIX_hydrolase_dom"/>
</dbReference>
<comment type="pathway">
    <text evidence="1 10">Isoprenoid biosynthesis; dimethylallyl diphosphate biosynthesis; dimethylallyl diphosphate from isopentenyl diphosphate: step 1/1.</text>
</comment>
<dbReference type="PIRSF" id="PIRSF018427">
    <property type="entry name" value="Isopntndiph_ism"/>
    <property type="match status" value="1"/>
</dbReference>
<evidence type="ECO:0000256" key="1">
    <source>
        <dbReference type="ARBA" id="ARBA00004826"/>
    </source>
</evidence>
<evidence type="ECO:0000256" key="11">
    <source>
        <dbReference type="PIRSR" id="PIRSR018427-1"/>
    </source>
</evidence>
<dbReference type="RefSeq" id="WP_023020986.1">
    <property type="nucleotide sequence ID" value="NZ_CP068156.1"/>
</dbReference>
<dbReference type="GO" id="GO:0008299">
    <property type="term" value="P:isoprenoid biosynthetic process"/>
    <property type="evidence" value="ECO:0007669"/>
    <property type="project" value="UniProtKB-UniRule"/>
</dbReference>
<evidence type="ECO:0000256" key="9">
    <source>
        <dbReference type="ARBA" id="ARBA00023235"/>
    </source>
</evidence>
<dbReference type="Gene3D" id="3.90.79.10">
    <property type="entry name" value="Nucleoside Triphosphate Pyrophosphohydrolase"/>
    <property type="match status" value="1"/>
</dbReference>
<name>A0A7Y9ZYD5_9CORY</name>
<feature type="active site" evidence="10 11">
    <location>
        <position position="65"/>
    </location>
</feature>
<sequence length="178" mass="19116">MTELVVLASAEGEPIGTAPKAEVHTTDTPLHFAFSAWLTCGGKVLVTRRALSKRTWPGVWTNAFCGHPAPGEETADAVLRRASFELGIAPADLSAPRLILPDFSYRAVDSSGTVENEICPVYTVELAADATWEPNPDEVDSYQWVEPANLFAAADAMPGVFSPWMIDELADSALRAAL</sequence>
<dbReference type="HAMAP" id="MF_00202">
    <property type="entry name" value="Idi"/>
    <property type="match status" value="1"/>
</dbReference>
<comment type="caution">
    <text evidence="12">The sequence shown here is derived from an EMBL/GenBank/DDBJ whole genome shotgun (WGS) entry which is preliminary data.</text>
</comment>
<comment type="function">
    <text evidence="10">Catalyzes the 1,3-allylic rearrangement of the homoallylic substrate isopentenyl (IPP) to its highly electrophilic allylic isomer, dimethylallyl diphosphate (DMAPP).</text>
</comment>
<dbReference type="Proteomes" id="UP000603369">
    <property type="component" value="Unassembled WGS sequence"/>
</dbReference>
<feature type="active site" evidence="10 11">
    <location>
        <position position="117"/>
    </location>
</feature>
<dbReference type="GO" id="GO:0005737">
    <property type="term" value="C:cytoplasm"/>
    <property type="evidence" value="ECO:0007669"/>
    <property type="project" value="UniProtKB-SubCell"/>
</dbReference>
<evidence type="ECO:0000256" key="5">
    <source>
        <dbReference type="ARBA" id="ARBA00022723"/>
    </source>
</evidence>
<comment type="catalytic activity">
    <reaction evidence="10">
        <text>isopentenyl diphosphate = dimethylallyl diphosphate</text>
        <dbReference type="Rhea" id="RHEA:23284"/>
        <dbReference type="ChEBI" id="CHEBI:57623"/>
        <dbReference type="ChEBI" id="CHEBI:128769"/>
        <dbReference type="EC" id="5.3.3.2"/>
    </reaction>
</comment>
<comment type="similarity">
    <text evidence="2 10">Belongs to the IPP isomerase type 1 family.</text>
</comment>
<dbReference type="InterPro" id="IPR056375">
    <property type="entry name" value="Idi_bact"/>
</dbReference>
<dbReference type="PANTHER" id="PTHR10885:SF0">
    <property type="entry name" value="ISOPENTENYL-DIPHOSPHATE DELTA-ISOMERASE"/>
    <property type="match status" value="1"/>
</dbReference>
<dbReference type="GO" id="GO:0046872">
    <property type="term" value="F:metal ion binding"/>
    <property type="evidence" value="ECO:0007669"/>
    <property type="project" value="UniProtKB-KW"/>
</dbReference>
<protein>
    <recommendedName>
        <fullName evidence="3 10">Isopentenyl-diphosphate Delta-isomerase</fullName>
        <shortName evidence="10">IPP isomerase</shortName>
        <ecNumber evidence="3 10">5.3.3.2</ecNumber>
    </recommendedName>
    <alternativeName>
        <fullName evidence="10">IPP:DMAPP isomerase</fullName>
    </alternativeName>
    <alternativeName>
        <fullName evidence="10">Isopentenyl pyrophosphate isomerase</fullName>
    </alternativeName>
</protein>
<dbReference type="Pfam" id="PF00293">
    <property type="entry name" value="NUDIX"/>
    <property type="match status" value="1"/>
</dbReference>
<dbReference type="NCBIfam" id="NF002995">
    <property type="entry name" value="PRK03759.1"/>
    <property type="match status" value="1"/>
</dbReference>
<keyword evidence="8 10" id="KW-0414">Isoprene biosynthesis</keyword>
<proteinExistence type="inferred from homology"/>
<dbReference type="GO" id="GO:0050992">
    <property type="term" value="P:dimethylallyl diphosphate biosynthetic process"/>
    <property type="evidence" value="ECO:0007669"/>
    <property type="project" value="UniProtKB-UniRule"/>
</dbReference>
<feature type="binding site" evidence="10">
    <location>
        <position position="67"/>
    </location>
    <ligand>
        <name>Mn(2+)</name>
        <dbReference type="ChEBI" id="CHEBI:29035"/>
    </ligand>
</feature>
<comment type="subcellular location">
    <subcellularLocation>
        <location evidence="10">Cytoplasm</location>
    </subcellularLocation>
</comment>
<dbReference type="InterPro" id="IPR011876">
    <property type="entry name" value="IsopentenylPP_isomerase_typ1"/>
</dbReference>
<organism evidence="12 13">
    <name type="scientific">Corynebacterium tuberculostearicum</name>
    <dbReference type="NCBI Taxonomy" id="38304"/>
    <lineage>
        <taxon>Bacteria</taxon>
        <taxon>Bacillati</taxon>
        <taxon>Actinomycetota</taxon>
        <taxon>Actinomycetes</taxon>
        <taxon>Mycobacteriales</taxon>
        <taxon>Corynebacteriaceae</taxon>
        <taxon>Corynebacterium</taxon>
    </lineage>
</organism>
<keyword evidence="5 10" id="KW-0479">Metal-binding</keyword>
<evidence type="ECO:0000256" key="3">
    <source>
        <dbReference type="ARBA" id="ARBA00012057"/>
    </source>
</evidence>
<evidence type="ECO:0000256" key="6">
    <source>
        <dbReference type="ARBA" id="ARBA00022842"/>
    </source>
</evidence>
<evidence type="ECO:0000256" key="2">
    <source>
        <dbReference type="ARBA" id="ARBA00007579"/>
    </source>
</evidence>
<dbReference type="GO" id="GO:0004452">
    <property type="term" value="F:isopentenyl-diphosphate delta-isomerase activity"/>
    <property type="evidence" value="ECO:0007669"/>
    <property type="project" value="UniProtKB-UniRule"/>
</dbReference>
<dbReference type="NCBIfam" id="TIGR02150">
    <property type="entry name" value="IPP_isom_1"/>
    <property type="match status" value="1"/>
</dbReference>
<feature type="binding site" evidence="10">
    <location>
        <position position="24"/>
    </location>
    <ligand>
        <name>Mn(2+)</name>
        <dbReference type="ChEBI" id="CHEBI:29035"/>
    </ligand>
</feature>
<evidence type="ECO:0000256" key="4">
    <source>
        <dbReference type="ARBA" id="ARBA00022490"/>
    </source>
</evidence>
<keyword evidence="4 10" id="KW-0963">Cytoplasm</keyword>
<feature type="binding site" evidence="10">
    <location>
        <position position="85"/>
    </location>
    <ligand>
        <name>Mg(2+)</name>
        <dbReference type="ChEBI" id="CHEBI:18420"/>
    </ligand>
</feature>
<evidence type="ECO:0000313" key="12">
    <source>
        <dbReference type="EMBL" id="MBK3427322.1"/>
    </source>
</evidence>